<evidence type="ECO:0000256" key="1">
    <source>
        <dbReference type="ARBA" id="ARBA00004123"/>
    </source>
</evidence>
<dbReference type="PANTHER" id="PTHR15818">
    <property type="entry name" value="G PATCH AND KOW-CONTAINING"/>
    <property type="match status" value="1"/>
</dbReference>
<evidence type="ECO:0000256" key="3">
    <source>
        <dbReference type="SAM" id="MobiDB-lite"/>
    </source>
</evidence>
<protein>
    <recommendedName>
        <fullName evidence="4">Spp2/MOS2 G-patch domain-containing protein</fullName>
    </recommendedName>
</protein>
<dbReference type="EnsemblProtists" id="HpaT802162">
    <property type="protein sequence ID" value="HpaP802162"/>
    <property type="gene ID" value="HpaG802162"/>
</dbReference>
<dbReference type="GO" id="GO:0005681">
    <property type="term" value="C:spliceosomal complex"/>
    <property type="evidence" value="ECO:0007669"/>
    <property type="project" value="TreeGrafter"/>
</dbReference>
<feature type="domain" description="Spp2/MOS2 G-patch" evidence="4">
    <location>
        <begin position="70"/>
        <end position="118"/>
    </location>
</feature>
<dbReference type="AlphaFoldDB" id="M4B7B0"/>
<dbReference type="HOGENOM" id="CLU_1430547_0_0_1"/>
<feature type="compositionally biased region" description="Basic and acidic residues" evidence="3">
    <location>
        <begin position="179"/>
        <end position="189"/>
    </location>
</feature>
<dbReference type="OMA" id="SKVQMRH"/>
<organism evidence="5 6">
    <name type="scientific">Hyaloperonospora arabidopsidis (strain Emoy2)</name>
    <name type="common">Downy mildew agent</name>
    <name type="synonym">Peronospora arabidopsidis</name>
    <dbReference type="NCBI Taxonomy" id="559515"/>
    <lineage>
        <taxon>Eukaryota</taxon>
        <taxon>Sar</taxon>
        <taxon>Stramenopiles</taxon>
        <taxon>Oomycota</taxon>
        <taxon>Peronosporomycetes</taxon>
        <taxon>Peronosporales</taxon>
        <taxon>Peronosporaceae</taxon>
        <taxon>Hyaloperonospora</taxon>
    </lineage>
</organism>
<dbReference type="Pfam" id="PF12656">
    <property type="entry name" value="G-patch_2"/>
    <property type="match status" value="1"/>
</dbReference>
<feature type="compositionally biased region" description="Basic and acidic residues" evidence="3">
    <location>
        <begin position="138"/>
        <end position="147"/>
    </location>
</feature>
<dbReference type="GO" id="GO:0000398">
    <property type="term" value="P:mRNA splicing, via spliceosome"/>
    <property type="evidence" value="ECO:0007669"/>
    <property type="project" value="InterPro"/>
</dbReference>
<dbReference type="InterPro" id="IPR026822">
    <property type="entry name" value="Spp2/MOS2_G-patch"/>
</dbReference>
<dbReference type="STRING" id="559515.M4B7B0"/>
<reference evidence="6" key="1">
    <citation type="journal article" date="2010" name="Science">
        <title>Signatures of adaptation to obligate biotrophy in the Hyaloperonospora arabidopsidis genome.</title>
        <authorList>
            <person name="Baxter L."/>
            <person name="Tripathy S."/>
            <person name="Ishaque N."/>
            <person name="Boot N."/>
            <person name="Cabral A."/>
            <person name="Kemen E."/>
            <person name="Thines M."/>
            <person name="Ah-Fong A."/>
            <person name="Anderson R."/>
            <person name="Badejoko W."/>
            <person name="Bittner-Eddy P."/>
            <person name="Boore J.L."/>
            <person name="Chibucos M.C."/>
            <person name="Coates M."/>
            <person name="Dehal P."/>
            <person name="Delehaunty K."/>
            <person name="Dong S."/>
            <person name="Downton P."/>
            <person name="Dumas B."/>
            <person name="Fabro G."/>
            <person name="Fronick C."/>
            <person name="Fuerstenberg S.I."/>
            <person name="Fulton L."/>
            <person name="Gaulin E."/>
            <person name="Govers F."/>
            <person name="Hughes L."/>
            <person name="Humphray S."/>
            <person name="Jiang R.H."/>
            <person name="Judelson H."/>
            <person name="Kamoun S."/>
            <person name="Kyung K."/>
            <person name="Meijer H."/>
            <person name="Minx P."/>
            <person name="Morris P."/>
            <person name="Nelson J."/>
            <person name="Phuntumart V."/>
            <person name="Qutob D."/>
            <person name="Rehmany A."/>
            <person name="Rougon-Cardoso A."/>
            <person name="Ryden P."/>
            <person name="Torto-Alalibo T."/>
            <person name="Studholme D."/>
            <person name="Wang Y."/>
            <person name="Win J."/>
            <person name="Wood J."/>
            <person name="Clifton S.W."/>
            <person name="Rogers J."/>
            <person name="Van den Ackerveken G."/>
            <person name="Jones J.D."/>
            <person name="McDowell J.M."/>
            <person name="Beynon J."/>
            <person name="Tyler B.M."/>
        </authorList>
    </citation>
    <scope>NUCLEOTIDE SEQUENCE [LARGE SCALE GENOMIC DNA]</scope>
    <source>
        <strain evidence="6">Emoy2</strain>
    </source>
</reference>
<name>M4B7B0_HYAAE</name>
<dbReference type="EMBL" id="JH597778">
    <property type="status" value="NOT_ANNOTATED_CDS"/>
    <property type="molecule type" value="Genomic_DNA"/>
</dbReference>
<dbReference type="eggNOG" id="ENOG502R9E3">
    <property type="taxonomic scope" value="Eukaryota"/>
</dbReference>
<feature type="compositionally biased region" description="Basic residues" evidence="3">
    <location>
        <begin position="190"/>
        <end position="211"/>
    </location>
</feature>
<keyword evidence="2" id="KW-0539">Nucleus</keyword>
<dbReference type="Proteomes" id="UP000011713">
    <property type="component" value="Unassembled WGS sequence"/>
</dbReference>
<feature type="compositionally biased region" description="Basic and acidic residues" evidence="3">
    <location>
        <begin position="160"/>
        <end position="171"/>
    </location>
</feature>
<feature type="region of interest" description="Disordered" evidence="3">
    <location>
        <begin position="105"/>
        <end position="211"/>
    </location>
</feature>
<reference evidence="5" key="2">
    <citation type="submission" date="2015-06" db="UniProtKB">
        <authorList>
            <consortium name="EnsemblProtists"/>
        </authorList>
    </citation>
    <scope>IDENTIFICATION</scope>
    <source>
        <strain evidence="5">Emoy2</strain>
    </source>
</reference>
<dbReference type="InParanoid" id="M4B7B0"/>
<evidence type="ECO:0000313" key="5">
    <source>
        <dbReference type="EnsemblProtists" id="HpaP802162"/>
    </source>
</evidence>
<dbReference type="PANTHER" id="PTHR15818:SF2">
    <property type="entry name" value="G-PATCH DOMAIN AND KOW MOTIFS-CONTAINING PROTEIN"/>
    <property type="match status" value="1"/>
</dbReference>
<evidence type="ECO:0000313" key="6">
    <source>
        <dbReference type="Proteomes" id="UP000011713"/>
    </source>
</evidence>
<proteinExistence type="predicted"/>
<dbReference type="VEuPathDB" id="FungiDB:HpaG802162"/>
<comment type="subcellular location">
    <subcellularLocation>
        <location evidence="1">Nucleus</location>
    </subcellularLocation>
</comment>
<feature type="compositionally biased region" description="Basic residues" evidence="3">
    <location>
        <begin position="128"/>
        <end position="137"/>
    </location>
</feature>
<accession>M4B7B0</accession>
<sequence length="211" mass="24445">MSHLVIPLADKREKKRAELFQDGAKRVQDQQQKPLLQQNVVPGLDTLQDVADKYRHDVALRPDALDVLSDVYESVPVEAFGAALLRGMGWKGDETMDDKKQEALQPRHKLLGLGATKRPTLAGESQRKKTKKKKVKRKTEDGDGRSEIEDEDQRSAGTRLMDRERRCSRGRLDRRKRSRSESRGKDRDRSRRSRSRSRSCRSRSDRRSRRR</sequence>
<dbReference type="InterPro" id="IPR045166">
    <property type="entry name" value="Spp2-like"/>
</dbReference>
<evidence type="ECO:0000256" key="2">
    <source>
        <dbReference type="ARBA" id="ARBA00023242"/>
    </source>
</evidence>
<keyword evidence="6" id="KW-1185">Reference proteome</keyword>
<evidence type="ECO:0000259" key="4">
    <source>
        <dbReference type="Pfam" id="PF12656"/>
    </source>
</evidence>